<dbReference type="InterPro" id="IPR002541">
    <property type="entry name" value="Cyt_c_assembly"/>
</dbReference>
<dbReference type="PANTHER" id="PTHR30071">
    <property type="entry name" value="HEME EXPORTER PROTEIN C"/>
    <property type="match status" value="1"/>
</dbReference>
<evidence type="ECO:0000256" key="5">
    <source>
        <dbReference type="ARBA" id="ARBA00022692"/>
    </source>
</evidence>
<dbReference type="PANTHER" id="PTHR30071:SF1">
    <property type="entry name" value="CYTOCHROME B_B6 PROTEIN-RELATED"/>
    <property type="match status" value="1"/>
</dbReference>
<evidence type="ECO:0000256" key="4">
    <source>
        <dbReference type="ARBA" id="ARBA00016463"/>
    </source>
</evidence>
<evidence type="ECO:0000256" key="7">
    <source>
        <dbReference type="ARBA" id="ARBA00022989"/>
    </source>
</evidence>
<evidence type="ECO:0000256" key="8">
    <source>
        <dbReference type="ARBA" id="ARBA00023136"/>
    </source>
</evidence>
<evidence type="ECO:0000256" key="2">
    <source>
        <dbReference type="ARBA" id="ARBA00004141"/>
    </source>
</evidence>
<keyword evidence="6 9" id="KW-0201">Cytochrome c-type biogenesis</keyword>
<dbReference type="Pfam" id="PF01578">
    <property type="entry name" value="Cytochrom_C_asm"/>
    <property type="match status" value="1"/>
</dbReference>
<dbReference type="Proteomes" id="UP000320146">
    <property type="component" value="Unassembled WGS sequence"/>
</dbReference>
<dbReference type="GO" id="GO:0020037">
    <property type="term" value="F:heme binding"/>
    <property type="evidence" value="ECO:0007669"/>
    <property type="project" value="InterPro"/>
</dbReference>
<dbReference type="GO" id="GO:0015232">
    <property type="term" value="F:heme transmembrane transporter activity"/>
    <property type="evidence" value="ECO:0007669"/>
    <property type="project" value="InterPro"/>
</dbReference>
<evidence type="ECO:0000313" key="11">
    <source>
        <dbReference type="EMBL" id="RZO24339.1"/>
    </source>
</evidence>
<keyword evidence="5 9" id="KW-0812">Transmembrane</keyword>
<accession>A0A520MT02</accession>
<name>A0A520MT02_9GAMM</name>
<keyword evidence="9" id="KW-1003">Cell membrane</keyword>
<organism evidence="11 12">
    <name type="scientific">SAR86 cluster bacterium</name>
    <dbReference type="NCBI Taxonomy" id="2030880"/>
    <lineage>
        <taxon>Bacteria</taxon>
        <taxon>Pseudomonadati</taxon>
        <taxon>Pseudomonadota</taxon>
        <taxon>Gammaproteobacteria</taxon>
        <taxon>SAR86 cluster</taxon>
    </lineage>
</organism>
<feature type="transmembrane region" description="Helical" evidence="9">
    <location>
        <begin position="21"/>
        <end position="44"/>
    </location>
</feature>
<evidence type="ECO:0000256" key="6">
    <source>
        <dbReference type="ARBA" id="ARBA00022748"/>
    </source>
</evidence>
<feature type="transmembrane region" description="Helical" evidence="9">
    <location>
        <begin position="158"/>
        <end position="180"/>
    </location>
</feature>
<dbReference type="PRINTS" id="PR01386">
    <property type="entry name" value="CCMCBIOGNSIS"/>
</dbReference>
<feature type="domain" description="Cytochrome c assembly protein" evidence="10">
    <location>
        <begin position="8"/>
        <end position="184"/>
    </location>
</feature>
<dbReference type="GO" id="GO:0017004">
    <property type="term" value="P:cytochrome complex assembly"/>
    <property type="evidence" value="ECO:0007669"/>
    <property type="project" value="UniProtKB-KW"/>
</dbReference>
<feature type="transmembrane region" description="Helical" evidence="9">
    <location>
        <begin position="64"/>
        <end position="84"/>
    </location>
</feature>
<dbReference type="EMBL" id="SHBL01000009">
    <property type="protein sequence ID" value="RZO24339.1"/>
    <property type="molecule type" value="Genomic_DNA"/>
</dbReference>
<reference evidence="11 12" key="1">
    <citation type="submission" date="2019-02" db="EMBL/GenBank/DDBJ databases">
        <title>Prokaryotic population dynamics and viral predation in marine succession experiment using metagenomics: the confinement effect.</title>
        <authorList>
            <person name="Haro-Moreno J.M."/>
            <person name="Rodriguez-Valera F."/>
            <person name="Lopez-Perez M."/>
        </authorList>
    </citation>
    <scope>NUCLEOTIDE SEQUENCE [LARGE SCALE GENOMIC DNA]</scope>
    <source>
        <strain evidence="11">MED-G166</strain>
    </source>
</reference>
<evidence type="ECO:0000256" key="9">
    <source>
        <dbReference type="RuleBase" id="RU364092"/>
    </source>
</evidence>
<protein>
    <recommendedName>
        <fullName evidence="4 9">Heme exporter protein C</fullName>
    </recommendedName>
    <alternativeName>
        <fullName evidence="9">Cytochrome c-type biogenesis protein</fullName>
    </alternativeName>
</protein>
<comment type="caution">
    <text evidence="11">The sequence shown here is derived from an EMBL/GenBank/DDBJ whole genome shotgun (WGS) entry which is preliminary data.</text>
</comment>
<keyword evidence="9" id="KW-0813">Transport</keyword>
<dbReference type="GO" id="GO:0005886">
    <property type="term" value="C:plasma membrane"/>
    <property type="evidence" value="ECO:0007669"/>
    <property type="project" value="UniProtKB-SubCell"/>
</dbReference>
<proteinExistence type="inferred from homology"/>
<keyword evidence="9" id="KW-0997">Cell inner membrane</keyword>
<evidence type="ECO:0000256" key="1">
    <source>
        <dbReference type="ARBA" id="ARBA00002442"/>
    </source>
</evidence>
<dbReference type="InterPro" id="IPR003557">
    <property type="entry name" value="Cyt_c_biogenesis_CcmC"/>
</dbReference>
<comment type="subcellular location">
    <subcellularLocation>
        <location evidence="9">Cell inner membrane</location>
    </subcellularLocation>
    <subcellularLocation>
        <location evidence="2">Membrane</location>
        <topology evidence="2">Multi-pass membrane protein</topology>
    </subcellularLocation>
</comment>
<feature type="transmembrane region" description="Helical" evidence="9">
    <location>
        <begin position="200"/>
        <end position="220"/>
    </location>
</feature>
<dbReference type="NCBIfam" id="TIGR01191">
    <property type="entry name" value="ccmC"/>
    <property type="match status" value="1"/>
</dbReference>
<gene>
    <name evidence="9" type="primary">ccmC</name>
    <name evidence="11" type="ORF">EVA99_01795</name>
</gene>
<evidence type="ECO:0000259" key="10">
    <source>
        <dbReference type="Pfam" id="PF01578"/>
    </source>
</evidence>
<sequence>MYKYVAKYFLINRVYKFCGATAFPSFLIGLVAFIFSAYFAIYILPADIEQNEIYRILFIHVPSAILSELIYIFLAVNGFIFLVWRTKIAAIFLNAAISIGLVYTAIVLMSGSIWGKPTWGTYWVWDARITSTFILLIQYIGLVALRSSFNSRQTADQILSIVAIIGAVNIPIIKFSVNWWNTLHQNASITTSGSAIDSEMLIALPMMLVSLLFMSFHIFARNIQYEILNRTGKTAMMREIING</sequence>
<dbReference type="AlphaFoldDB" id="A0A520MT02"/>
<keyword evidence="7 9" id="KW-1133">Transmembrane helix</keyword>
<dbReference type="InterPro" id="IPR045062">
    <property type="entry name" value="Cyt_c_biogenesis_CcsA/CcmC"/>
</dbReference>
<keyword evidence="8 9" id="KW-0472">Membrane</keyword>
<evidence type="ECO:0000313" key="12">
    <source>
        <dbReference type="Proteomes" id="UP000320146"/>
    </source>
</evidence>
<evidence type="ECO:0000256" key="3">
    <source>
        <dbReference type="ARBA" id="ARBA00005840"/>
    </source>
</evidence>
<comment type="similarity">
    <text evidence="3 9">Belongs to the CcmC/CycZ/HelC family.</text>
</comment>
<feature type="transmembrane region" description="Helical" evidence="9">
    <location>
        <begin position="127"/>
        <end position="146"/>
    </location>
</feature>
<feature type="transmembrane region" description="Helical" evidence="9">
    <location>
        <begin position="91"/>
        <end position="115"/>
    </location>
</feature>
<comment type="function">
    <text evidence="1 9">Required for the export of heme to the periplasm for the biogenesis of c-type cytochromes.</text>
</comment>